<dbReference type="AlphaFoldDB" id="A0A5M6IPX3"/>
<dbReference type="PANTHER" id="PTHR11614">
    <property type="entry name" value="PHOSPHOLIPASE-RELATED"/>
    <property type="match status" value="1"/>
</dbReference>
<dbReference type="Pfam" id="PF12146">
    <property type="entry name" value="Hydrolase_4"/>
    <property type="match status" value="1"/>
</dbReference>
<protein>
    <submittedName>
        <fullName evidence="3">Lysophospholipase</fullName>
    </submittedName>
</protein>
<dbReference type="OrthoDB" id="9806902at2"/>
<gene>
    <name evidence="3" type="ORF">F1189_19625</name>
</gene>
<keyword evidence="4" id="KW-1185">Reference proteome</keyword>
<dbReference type="Proteomes" id="UP000325255">
    <property type="component" value="Unassembled WGS sequence"/>
</dbReference>
<dbReference type="Gene3D" id="3.40.50.1820">
    <property type="entry name" value="alpha/beta hydrolase"/>
    <property type="match status" value="1"/>
</dbReference>
<proteinExistence type="predicted"/>
<comment type="caution">
    <text evidence="3">The sequence shown here is derived from an EMBL/GenBank/DDBJ whole genome shotgun (WGS) entry which is preliminary data.</text>
</comment>
<name>A0A5M6IPX3_9PROT</name>
<evidence type="ECO:0000313" key="4">
    <source>
        <dbReference type="Proteomes" id="UP000325255"/>
    </source>
</evidence>
<dbReference type="SUPFAM" id="SSF53474">
    <property type="entry name" value="alpha/beta-Hydrolases"/>
    <property type="match status" value="1"/>
</dbReference>
<sequence>MIPMRTVLSTLSPTPPAVTASPDRERSGMGRRRLLTLAGALAASGCMSMGTPPGPGLEAARMEQNAFTMPDGARLPYRAWLPEDRPQAVVLALHGFNDSRDAWEMPAPYFAASGIALYSPDQRGFGQAPDRGLWPGTDRLVADAAEMARQVRAMHPGVPLVLMGESMGAAVLMVLATGPLAPADARYLLIAPAVWGRARMNLFLRSGLWLVVSLMPGLAMSRGPVQIMASDNHEALVRLTRDPLTIKRTRMDALGGLVDLMDAALAAAPRFRAPSLFQYGGKDELVPKAATAFTWQALPRGSADGPRLAYYPNGYHLLLRDLGRVVPIGDAIAWIRDPAAPLPSGAEHAAAQWLEAQS</sequence>
<organism evidence="3 4">
    <name type="scientific">Rhodovastum atsumiense</name>
    <dbReference type="NCBI Taxonomy" id="504468"/>
    <lineage>
        <taxon>Bacteria</taxon>
        <taxon>Pseudomonadati</taxon>
        <taxon>Pseudomonadota</taxon>
        <taxon>Alphaproteobacteria</taxon>
        <taxon>Acetobacterales</taxon>
        <taxon>Acetobacteraceae</taxon>
        <taxon>Rhodovastum</taxon>
    </lineage>
</organism>
<feature type="domain" description="Serine aminopeptidase S33" evidence="2">
    <location>
        <begin position="85"/>
        <end position="321"/>
    </location>
</feature>
<feature type="region of interest" description="Disordered" evidence="1">
    <location>
        <begin position="1"/>
        <end position="29"/>
    </location>
</feature>
<evidence type="ECO:0000313" key="3">
    <source>
        <dbReference type="EMBL" id="KAA5610324.1"/>
    </source>
</evidence>
<dbReference type="InterPro" id="IPR022742">
    <property type="entry name" value="Hydrolase_4"/>
</dbReference>
<dbReference type="InterPro" id="IPR029058">
    <property type="entry name" value="AB_hydrolase_fold"/>
</dbReference>
<dbReference type="InterPro" id="IPR051044">
    <property type="entry name" value="MAG_DAG_Lipase"/>
</dbReference>
<accession>A0A5M6IPX3</accession>
<evidence type="ECO:0000259" key="2">
    <source>
        <dbReference type="Pfam" id="PF12146"/>
    </source>
</evidence>
<evidence type="ECO:0000256" key="1">
    <source>
        <dbReference type="SAM" id="MobiDB-lite"/>
    </source>
</evidence>
<dbReference type="EMBL" id="VWPK01000034">
    <property type="protein sequence ID" value="KAA5610324.1"/>
    <property type="molecule type" value="Genomic_DNA"/>
</dbReference>
<reference evidence="3 4" key="1">
    <citation type="submission" date="2019-09" db="EMBL/GenBank/DDBJ databases">
        <title>Genome sequence of Rhodovastum atsumiense, a diverse member of the Acetobacteraceae family of non-sulfur purple photosynthetic bacteria.</title>
        <authorList>
            <person name="Meyer T."/>
            <person name="Kyndt J."/>
        </authorList>
    </citation>
    <scope>NUCLEOTIDE SEQUENCE [LARGE SCALE GENOMIC DNA]</scope>
    <source>
        <strain evidence="3 4">DSM 21279</strain>
    </source>
</reference>